<evidence type="ECO:0000256" key="6">
    <source>
        <dbReference type="ARBA" id="ARBA00023121"/>
    </source>
</evidence>
<reference evidence="11 12" key="1">
    <citation type="submission" date="2022-11" db="EMBL/GenBank/DDBJ databases">
        <title>Minimal conservation of predation-associated metabolite biosynthetic gene clusters underscores biosynthetic potential of Myxococcota including descriptions for ten novel species: Archangium lansinium sp. nov., Myxococcus landrumus sp. nov., Nannocystis bai.</title>
        <authorList>
            <person name="Ahearne A."/>
            <person name="Stevens C."/>
            <person name="Dowd S."/>
        </authorList>
    </citation>
    <scope>NUCLEOTIDE SEQUENCE [LARGE SCALE GENOMIC DNA]</scope>
    <source>
        <strain evidence="11 12">BB15-2</strain>
    </source>
</reference>
<evidence type="ECO:0000256" key="3">
    <source>
        <dbReference type="ARBA" id="ARBA00022547"/>
    </source>
</evidence>
<dbReference type="PANTHER" id="PTHR10031">
    <property type="entry name" value="ATP SYNTHASE LIPID-BINDING PROTEIN, MITOCHONDRIAL"/>
    <property type="match status" value="1"/>
</dbReference>
<dbReference type="SUPFAM" id="SSF81333">
    <property type="entry name" value="F1F0 ATP synthase subunit C"/>
    <property type="match status" value="1"/>
</dbReference>
<dbReference type="PANTHER" id="PTHR10031:SF0">
    <property type="entry name" value="ATPASE PROTEIN 9"/>
    <property type="match status" value="1"/>
</dbReference>
<proteinExistence type="inferred from homology"/>
<feature type="transmembrane region" description="Helical" evidence="8">
    <location>
        <begin position="78"/>
        <end position="108"/>
    </location>
</feature>
<keyword evidence="8" id="KW-1003">Cell membrane</keyword>
<evidence type="ECO:0000256" key="4">
    <source>
        <dbReference type="ARBA" id="ARBA00022692"/>
    </source>
</evidence>
<dbReference type="Proteomes" id="UP001221686">
    <property type="component" value="Unassembled WGS sequence"/>
</dbReference>
<dbReference type="InterPro" id="IPR035921">
    <property type="entry name" value="F/V-ATP_Csub_sf"/>
</dbReference>
<feature type="domain" description="V-ATPase proteolipid subunit C-like" evidence="10">
    <location>
        <begin position="40"/>
        <end position="103"/>
    </location>
</feature>
<evidence type="ECO:0000256" key="1">
    <source>
        <dbReference type="ARBA" id="ARBA00004141"/>
    </source>
</evidence>
<dbReference type="EMBL" id="JAQNDL010000001">
    <property type="protein sequence ID" value="MDC0718185.1"/>
    <property type="molecule type" value="Genomic_DNA"/>
</dbReference>
<evidence type="ECO:0000256" key="2">
    <source>
        <dbReference type="ARBA" id="ARBA00006704"/>
    </source>
</evidence>
<evidence type="ECO:0000313" key="12">
    <source>
        <dbReference type="Proteomes" id="UP001221686"/>
    </source>
</evidence>
<feature type="site" description="Reversibly protonated during proton transport" evidence="8">
    <location>
        <position position="90"/>
    </location>
</feature>
<evidence type="ECO:0000256" key="8">
    <source>
        <dbReference type="HAMAP-Rule" id="MF_01396"/>
    </source>
</evidence>
<keyword evidence="12" id="KW-1185">Reference proteome</keyword>
<organism evidence="11 12">
    <name type="scientific">Nannocystis bainbridge</name>
    <dbReference type="NCBI Taxonomy" id="2995303"/>
    <lineage>
        <taxon>Bacteria</taxon>
        <taxon>Pseudomonadati</taxon>
        <taxon>Myxococcota</taxon>
        <taxon>Polyangia</taxon>
        <taxon>Nannocystales</taxon>
        <taxon>Nannocystaceae</taxon>
        <taxon>Nannocystis</taxon>
    </lineage>
</organism>
<dbReference type="CDD" id="cd18121">
    <property type="entry name" value="ATP-synt_Fo_c"/>
    <property type="match status" value="1"/>
</dbReference>
<keyword evidence="3 8" id="KW-0138">CF(0)</keyword>
<gene>
    <name evidence="8" type="primary">atpE</name>
    <name evidence="11" type="ORF">POL25_14855</name>
</gene>
<dbReference type="PRINTS" id="PR00124">
    <property type="entry name" value="ATPASEC"/>
</dbReference>
<dbReference type="HAMAP" id="MF_01396">
    <property type="entry name" value="ATP_synth_c_bact"/>
    <property type="match status" value="1"/>
</dbReference>
<keyword evidence="4 8" id="KW-0812">Transmembrane</keyword>
<dbReference type="InterPro" id="IPR002379">
    <property type="entry name" value="ATPase_proteolipid_c-like_dom"/>
</dbReference>
<dbReference type="Pfam" id="PF00137">
    <property type="entry name" value="ATP-synt_C"/>
    <property type="match status" value="1"/>
</dbReference>
<dbReference type="InterPro" id="IPR000454">
    <property type="entry name" value="ATP_synth_F0_csu"/>
</dbReference>
<evidence type="ECO:0000313" key="11">
    <source>
        <dbReference type="EMBL" id="MDC0718185.1"/>
    </source>
</evidence>
<evidence type="ECO:0000256" key="7">
    <source>
        <dbReference type="ARBA" id="ARBA00023136"/>
    </source>
</evidence>
<keyword evidence="5 8" id="KW-1133">Transmembrane helix</keyword>
<comment type="similarity">
    <text evidence="2 8">Belongs to the ATPase C chain family.</text>
</comment>
<dbReference type="RefSeq" id="WP_272086666.1">
    <property type="nucleotide sequence ID" value="NZ_JAQNDL010000001.1"/>
</dbReference>
<keyword evidence="8" id="KW-0406">Ion transport</keyword>
<comment type="subcellular location">
    <subcellularLocation>
        <location evidence="8">Cell membrane</location>
        <topology evidence="8">Multi-pass membrane protein</topology>
    </subcellularLocation>
    <subcellularLocation>
        <location evidence="1">Membrane</location>
        <topology evidence="1">Multi-pass membrane protein</topology>
    </subcellularLocation>
</comment>
<keyword evidence="8" id="KW-0813">Transport</keyword>
<evidence type="ECO:0000256" key="9">
    <source>
        <dbReference type="SAM" id="SignalP"/>
    </source>
</evidence>
<name>A0ABT5DXB1_9BACT</name>
<dbReference type="InterPro" id="IPR038662">
    <property type="entry name" value="ATP_synth_F0_csu_sf"/>
</dbReference>
<keyword evidence="9" id="KW-0732">Signal</keyword>
<sequence>MRNITKIASFLFTFLVPAIVLAAPAGAAETSGSERSIYGFAMAIAIGLAALGGGLGQGRAVAAALEGICRNPNSAGKVLVPMLLGLAFIESLVIFALIIAFTLGGYVAPTIGG</sequence>
<comment type="function">
    <text evidence="8">F(1)F(0) ATP synthase produces ATP from ADP in the presence of a proton or sodium gradient. F-type ATPases consist of two structural domains, F(1) containing the extramembraneous catalytic core and F(0) containing the membrane proton channel, linked together by a central stalk and a peripheral stalk. During catalysis, ATP synthesis in the catalytic domain of F(1) is coupled via a rotary mechanism of the central stalk subunits to proton translocation.</text>
</comment>
<keyword evidence="7 8" id="KW-0472">Membrane</keyword>
<feature type="chain" id="PRO_5045407310" description="ATP synthase subunit c" evidence="9">
    <location>
        <begin position="23"/>
        <end position="113"/>
    </location>
</feature>
<feature type="signal peptide" evidence="9">
    <location>
        <begin position="1"/>
        <end position="22"/>
    </location>
</feature>
<accession>A0ABT5DXB1</accession>
<keyword evidence="6 8" id="KW-0446">Lipid-binding</keyword>
<keyword evidence="8" id="KW-0066">ATP synthesis</keyword>
<evidence type="ECO:0000256" key="5">
    <source>
        <dbReference type="ARBA" id="ARBA00022989"/>
    </source>
</evidence>
<protein>
    <recommendedName>
        <fullName evidence="8">ATP synthase subunit c</fullName>
    </recommendedName>
    <alternativeName>
        <fullName evidence="8">ATP synthase F(0) sector subunit c</fullName>
    </alternativeName>
    <alternativeName>
        <fullName evidence="8">F-type ATPase subunit c</fullName>
        <shortName evidence="8">F-ATPase subunit c</shortName>
    </alternativeName>
    <alternativeName>
        <fullName evidence="8">Lipid-binding protein</fullName>
    </alternativeName>
</protein>
<feature type="transmembrane region" description="Helical" evidence="8">
    <location>
        <begin position="37"/>
        <end position="57"/>
    </location>
</feature>
<comment type="function">
    <text evidence="8">Key component of the F(0) channel; it plays a direct role in translocation across the membrane. A homomeric c-ring of between 10-14 subunits forms the central stalk rotor element with the F(1) delta and epsilon subunits.</text>
</comment>
<dbReference type="Gene3D" id="1.20.20.10">
    <property type="entry name" value="F1F0 ATP synthase subunit C"/>
    <property type="match status" value="1"/>
</dbReference>
<comment type="caution">
    <text evidence="11">The sequence shown here is derived from an EMBL/GenBank/DDBJ whole genome shotgun (WGS) entry which is preliminary data.</text>
</comment>
<evidence type="ECO:0000259" key="10">
    <source>
        <dbReference type="Pfam" id="PF00137"/>
    </source>
</evidence>
<keyword evidence="8" id="KW-0375">Hydrogen ion transport</keyword>